<keyword evidence="3" id="KW-1185">Reference proteome</keyword>
<dbReference type="Proteomes" id="UP001066276">
    <property type="component" value="Chromosome 3_1"/>
</dbReference>
<proteinExistence type="predicted"/>
<feature type="chain" id="PRO_5043451321" description="Secreted protein" evidence="1">
    <location>
        <begin position="29"/>
        <end position="74"/>
    </location>
</feature>
<evidence type="ECO:0000313" key="2">
    <source>
        <dbReference type="EMBL" id="KAJ1190382.1"/>
    </source>
</evidence>
<gene>
    <name evidence="2" type="ORF">NDU88_007120</name>
</gene>
<comment type="caution">
    <text evidence="2">The sequence shown here is derived from an EMBL/GenBank/DDBJ whole genome shotgun (WGS) entry which is preliminary data.</text>
</comment>
<name>A0AAV7US11_PLEWA</name>
<dbReference type="EMBL" id="JANPWB010000005">
    <property type="protein sequence ID" value="KAJ1190382.1"/>
    <property type="molecule type" value="Genomic_DNA"/>
</dbReference>
<protein>
    <recommendedName>
        <fullName evidence="4">Secreted protein</fullName>
    </recommendedName>
</protein>
<accession>A0AAV7US11</accession>
<organism evidence="2 3">
    <name type="scientific">Pleurodeles waltl</name>
    <name type="common">Iberian ribbed newt</name>
    <dbReference type="NCBI Taxonomy" id="8319"/>
    <lineage>
        <taxon>Eukaryota</taxon>
        <taxon>Metazoa</taxon>
        <taxon>Chordata</taxon>
        <taxon>Craniata</taxon>
        <taxon>Vertebrata</taxon>
        <taxon>Euteleostomi</taxon>
        <taxon>Amphibia</taxon>
        <taxon>Batrachia</taxon>
        <taxon>Caudata</taxon>
        <taxon>Salamandroidea</taxon>
        <taxon>Salamandridae</taxon>
        <taxon>Pleurodelinae</taxon>
        <taxon>Pleurodeles</taxon>
    </lineage>
</organism>
<reference evidence="2" key="1">
    <citation type="journal article" date="2022" name="bioRxiv">
        <title>Sequencing and chromosome-scale assembly of the giantPleurodeles waltlgenome.</title>
        <authorList>
            <person name="Brown T."/>
            <person name="Elewa A."/>
            <person name="Iarovenko S."/>
            <person name="Subramanian E."/>
            <person name="Araus A.J."/>
            <person name="Petzold A."/>
            <person name="Susuki M."/>
            <person name="Suzuki K.-i.T."/>
            <person name="Hayashi T."/>
            <person name="Toyoda A."/>
            <person name="Oliveira C."/>
            <person name="Osipova E."/>
            <person name="Leigh N.D."/>
            <person name="Simon A."/>
            <person name="Yun M.H."/>
        </authorList>
    </citation>
    <scope>NUCLEOTIDE SEQUENCE</scope>
    <source>
        <strain evidence="2">20211129_DDA</strain>
        <tissue evidence="2">Liver</tissue>
    </source>
</reference>
<dbReference type="AlphaFoldDB" id="A0AAV7US11"/>
<evidence type="ECO:0000313" key="3">
    <source>
        <dbReference type="Proteomes" id="UP001066276"/>
    </source>
</evidence>
<sequence length="74" mass="8284">MSPLVARCDQALVAALVWLVWLADVTSARRNGFYKSYQARRKTLVLSWQGPGLDGQLDLFPVTVSALFKRRGAF</sequence>
<feature type="signal peptide" evidence="1">
    <location>
        <begin position="1"/>
        <end position="28"/>
    </location>
</feature>
<evidence type="ECO:0008006" key="4">
    <source>
        <dbReference type="Google" id="ProtNLM"/>
    </source>
</evidence>
<keyword evidence="1" id="KW-0732">Signal</keyword>
<evidence type="ECO:0000256" key="1">
    <source>
        <dbReference type="SAM" id="SignalP"/>
    </source>
</evidence>